<gene>
    <name evidence="2" type="ORF">GE300_08535</name>
</gene>
<dbReference type="RefSeq" id="WP_154446155.1">
    <property type="nucleotide sequence ID" value="NZ_WIND01000005.1"/>
</dbReference>
<feature type="transmembrane region" description="Helical" evidence="1">
    <location>
        <begin position="157"/>
        <end position="190"/>
    </location>
</feature>
<name>A0A6L5YZG5_9RHOB</name>
<keyword evidence="1" id="KW-0812">Transmembrane</keyword>
<feature type="transmembrane region" description="Helical" evidence="1">
    <location>
        <begin position="127"/>
        <end position="145"/>
    </location>
</feature>
<sequence length="367" mass="39421">MAPALRSFRTLVPALCLVQLGFATVFADHFLLERTMIGGNAELYAFLRERLAVFDLPPDFYDAQYQNAAYDDAVDYLVGIAGAETREPFRFRVLYIWLVQGLTALLSDCETIRSGCGLQAAAFAAKLVNWGAILATFAVLVAAAPRVRRDSPVTLALAAVGTFSFGTLMTAPFVMADILSGLVFALAALFYLQHRFLALVATVCAGILVKEISIVLGVLIAAELLRADRRPLALILAGGALPLALFVAVRVALGGDPLSLNYGWDVSRGEFEIRYFFMHAKGLFVPFLTKVLFGVGVPLLLLLAALRNDAARPALLPFAGVCAALLVANLFLASMVVRVTAPLAPLLAAALIAHAGLLYERQPRRAI</sequence>
<feature type="transmembrane region" description="Helical" evidence="1">
    <location>
        <begin position="196"/>
        <end position="220"/>
    </location>
</feature>
<organism evidence="2 3">
    <name type="scientific">Halovulum marinum</name>
    <dbReference type="NCBI Taxonomy" id="2662447"/>
    <lineage>
        <taxon>Bacteria</taxon>
        <taxon>Pseudomonadati</taxon>
        <taxon>Pseudomonadota</taxon>
        <taxon>Alphaproteobacteria</taxon>
        <taxon>Rhodobacterales</taxon>
        <taxon>Paracoccaceae</taxon>
        <taxon>Halovulum</taxon>
    </lineage>
</organism>
<evidence type="ECO:0008006" key="4">
    <source>
        <dbReference type="Google" id="ProtNLM"/>
    </source>
</evidence>
<proteinExistence type="predicted"/>
<evidence type="ECO:0000313" key="3">
    <source>
        <dbReference type="Proteomes" id="UP000474957"/>
    </source>
</evidence>
<keyword evidence="1" id="KW-0472">Membrane</keyword>
<feature type="transmembrane region" description="Helical" evidence="1">
    <location>
        <begin position="315"/>
        <end position="337"/>
    </location>
</feature>
<keyword evidence="3" id="KW-1185">Reference proteome</keyword>
<feature type="transmembrane region" description="Helical" evidence="1">
    <location>
        <begin position="283"/>
        <end position="303"/>
    </location>
</feature>
<evidence type="ECO:0000313" key="2">
    <source>
        <dbReference type="EMBL" id="MSU89663.1"/>
    </source>
</evidence>
<dbReference type="AlphaFoldDB" id="A0A6L5YZG5"/>
<evidence type="ECO:0000256" key="1">
    <source>
        <dbReference type="SAM" id="Phobius"/>
    </source>
</evidence>
<accession>A0A6L5YZG5</accession>
<feature type="transmembrane region" description="Helical" evidence="1">
    <location>
        <begin position="232"/>
        <end position="253"/>
    </location>
</feature>
<feature type="transmembrane region" description="Helical" evidence="1">
    <location>
        <begin position="343"/>
        <end position="359"/>
    </location>
</feature>
<dbReference type="Proteomes" id="UP000474957">
    <property type="component" value="Unassembled WGS sequence"/>
</dbReference>
<keyword evidence="1" id="KW-1133">Transmembrane helix</keyword>
<comment type="caution">
    <text evidence="2">The sequence shown here is derived from an EMBL/GenBank/DDBJ whole genome shotgun (WGS) entry which is preliminary data.</text>
</comment>
<dbReference type="EMBL" id="WIND01000005">
    <property type="protein sequence ID" value="MSU89663.1"/>
    <property type="molecule type" value="Genomic_DNA"/>
</dbReference>
<reference evidence="2 3" key="1">
    <citation type="submission" date="2019-10" db="EMBL/GenBank/DDBJ databases">
        <title>Cognatihalovulum marinum gen. nov. sp. nov., a new member of the family Rhodobacteraceae isolated from deep seawater of the Northwest Indian Ocean.</title>
        <authorList>
            <person name="Ruan C."/>
            <person name="Wang J."/>
            <person name="Zheng X."/>
            <person name="Song L."/>
            <person name="Zhu Y."/>
            <person name="Huang Y."/>
            <person name="Lu Z."/>
            <person name="Du W."/>
            <person name="Huang L."/>
            <person name="Dai X."/>
        </authorList>
    </citation>
    <scope>NUCLEOTIDE SEQUENCE [LARGE SCALE GENOMIC DNA]</scope>
    <source>
        <strain evidence="2 3">2CG4</strain>
    </source>
</reference>
<protein>
    <recommendedName>
        <fullName evidence="4">Dolichyl-phosphate-mannose-protein mannosyltransferase</fullName>
    </recommendedName>
</protein>